<organism evidence="1 2">
    <name type="scientific">Olleya namhaensis</name>
    <dbReference type="NCBI Taxonomy" id="1144750"/>
    <lineage>
        <taxon>Bacteria</taxon>
        <taxon>Pseudomonadati</taxon>
        <taxon>Bacteroidota</taxon>
        <taxon>Flavobacteriia</taxon>
        <taxon>Flavobacteriales</taxon>
        <taxon>Flavobacteriaceae</taxon>
    </lineage>
</organism>
<dbReference type="AlphaFoldDB" id="A0A1I3R7H3"/>
<evidence type="ECO:0000313" key="2">
    <source>
        <dbReference type="Proteomes" id="UP000199559"/>
    </source>
</evidence>
<dbReference type="RefSeq" id="WP_090840881.1">
    <property type="nucleotide sequence ID" value="NZ_FORM01000007.1"/>
</dbReference>
<dbReference type="Proteomes" id="UP000199559">
    <property type="component" value="Unassembled WGS sequence"/>
</dbReference>
<keyword evidence="2" id="KW-1185">Reference proteome</keyword>
<dbReference type="STRING" id="1144750.SAMN05443431_107111"/>
<sequence>MKDQTNHIEKMKMESNNTNRTLKDIAGSGYEYLRGSVINYKYEEFGGFHISIYNNRLKFLGTNGGYFCDIAREVIPQFSEIADGIIFMSWSTGGNGGDNVVQNYNTKTVNGHLNPDTSEENYVMQNVHGVISNKDNEASKFPHALLTVDEDLGKIILKNINDQKLPELYEPELNNKLRFSEDKIARNELSNQRISYESLYGTFNIEIDGNNIDVSINDEASKKYQIYCSKIDNGIYFISWESNFGGNHIVVNKNTMKVFQHIHPSGKREEAIYDITFFNLK</sequence>
<gene>
    <name evidence="1" type="ORF">SAMN05443431_107111</name>
</gene>
<evidence type="ECO:0000313" key="1">
    <source>
        <dbReference type="EMBL" id="SFJ41176.1"/>
    </source>
</evidence>
<name>A0A1I3R7H3_9FLAO</name>
<dbReference type="EMBL" id="FORM01000007">
    <property type="protein sequence ID" value="SFJ41176.1"/>
    <property type="molecule type" value="Genomic_DNA"/>
</dbReference>
<protein>
    <submittedName>
        <fullName evidence="1">Uncharacterized protein</fullName>
    </submittedName>
</protein>
<accession>A0A1I3R7H3</accession>
<reference evidence="2" key="1">
    <citation type="submission" date="2016-10" db="EMBL/GenBank/DDBJ databases">
        <authorList>
            <person name="Varghese N."/>
            <person name="Submissions S."/>
        </authorList>
    </citation>
    <scope>NUCLEOTIDE SEQUENCE [LARGE SCALE GENOMIC DNA]</scope>
    <source>
        <strain evidence="2">DSM 28881</strain>
    </source>
</reference>
<proteinExistence type="predicted"/>